<protein>
    <submittedName>
        <fullName evidence="2">Uncharacterized protein</fullName>
    </submittedName>
</protein>
<proteinExistence type="predicted"/>
<reference evidence="2" key="1">
    <citation type="submission" date="2014-12" db="EMBL/GenBank/DDBJ databases">
        <title>Insight into the proteome of Arion vulgaris.</title>
        <authorList>
            <person name="Aradska J."/>
            <person name="Bulat T."/>
            <person name="Smidak R."/>
            <person name="Sarate P."/>
            <person name="Gangsoo J."/>
            <person name="Sialana F."/>
            <person name="Bilban M."/>
            <person name="Lubec G."/>
        </authorList>
    </citation>
    <scope>NUCLEOTIDE SEQUENCE</scope>
    <source>
        <tissue evidence="2">Skin</tissue>
    </source>
</reference>
<organism evidence="2">
    <name type="scientific">Arion vulgaris</name>
    <dbReference type="NCBI Taxonomy" id="1028688"/>
    <lineage>
        <taxon>Eukaryota</taxon>
        <taxon>Metazoa</taxon>
        <taxon>Spiralia</taxon>
        <taxon>Lophotrochozoa</taxon>
        <taxon>Mollusca</taxon>
        <taxon>Gastropoda</taxon>
        <taxon>Heterobranchia</taxon>
        <taxon>Euthyneura</taxon>
        <taxon>Panpulmonata</taxon>
        <taxon>Eupulmonata</taxon>
        <taxon>Stylommatophora</taxon>
        <taxon>Helicina</taxon>
        <taxon>Arionoidea</taxon>
        <taxon>Arionidae</taxon>
        <taxon>Arion</taxon>
    </lineage>
</organism>
<feature type="non-terminal residue" evidence="2">
    <location>
        <position position="1"/>
    </location>
</feature>
<sequence length="99" mass="11049">SLSNTFQLYSKCPNDMSCSQCSEMSSPTGPRRHSLDLDLISPNTHRRHRDRSFSLDELVIGPFSRLGPFPDDAIDELEHQSDLDPNGLSLTEVSINTSD</sequence>
<feature type="region of interest" description="Disordered" evidence="1">
    <location>
        <begin position="79"/>
        <end position="99"/>
    </location>
</feature>
<gene>
    <name evidence="2" type="primary">ORF45078</name>
</gene>
<accession>A0A0B6Z1E8</accession>
<dbReference type="EMBL" id="HACG01015534">
    <property type="protein sequence ID" value="CEK62399.1"/>
    <property type="molecule type" value="Transcribed_RNA"/>
</dbReference>
<name>A0A0B6Z1E8_9EUPU</name>
<feature type="non-terminal residue" evidence="2">
    <location>
        <position position="99"/>
    </location>
</feature>
<evidence type="ECO:0000256" key="1">
    <source>
        <dbReference type="SAM" id="MobiDB-lite"/>
    </source>
</evidence>
<feature type="compositionally biased region" description="Polar residues" evidence="1">
    <location>
        <begin position="88"/>
        <end position="99"/>
    </location>
</feature>
<evidence type="ECO:0000313" key="2">
    <source>
        <dbReference type="EMBL" id="CEK62399.1"/>
    </source>
</evidence>
<dbReference type="AlphaFoldDB" id="A0A0B6Z1E8"/>